<organism evidence="3 4">
    <name type="scientific">Yinghuangia aomiensis</name>
    <dbReference type="NCBI Taxonomy" id="676205"/>
    <lineage>
        <taxon>Bacteria</taxon>
        <taxon>Bacillati</taxon>
        <taxon>Actinomycetota</taxon>
        <taxon>Actinomycetes</taxon>
        <taxon>Kitasatosporales</taxon>
        <taxon>Streptomycetaceae</taxon>
        <taxon>Yinghuangia</taxon>
    </lineage>
</organism>
<dbReference type="PANTHER" id="PTHR33747">
    <property type="entry name" value="UPF0225 PROTEIN SCO1677"/>
    <property type="match status" value="1"/>
</dbReference>
<name>A0ABP9H180_9ACTN</name>
<accession>A0ABP9H180</accession>
<dbReference type="Gene3D" id="3.10.450.50">
    <property type="match status" value="1"/>
</dbReference>
<dbReference type="InterPro" id="IPR023006">
    <property type="entry name" value="YchJ-like"/>
</dbReference>
<protein>
    <recommendedName>
        <fullName evidence="1">UPF0225 protein GCM10023205_21010</fullName>
    </recommendedName>
</protein>
<dbReference type="PANTHER" id="PTHR33747:SF1">
    <property type="entry name" value="ADENYLATE CYCLASE-ASSOCIATED CAP C-TERMINAL DOMAIN-CONTAINING PROTEIN"/>
    <property type="match status" value="1"/>
</dbReference>
<evidence type="ECO:0000313" key="4">
    <source>
        <dbReference type="Proteomes" id="UP001500466"/>
    </source>
</evidence>
<evidence type="ECO:0000256" key="1">
    <source>
        <dbReference type="HAMAP-Rule" id="MF_00612"/>
    </source>
</evidence>
<dbReference type="HAMAP" id="MF_00612">
    <property type="entry name" value="UPF0225"/>
    <property type="match status" value="1"/>
</dbReference>
<proteinExistence type="inferred from homology"/>
<sequence>MSRRKTRPQDSARRSAAPAAFATPTACPCGLPADYTDCCGRLHRGDAAATTAEQLMRSRYSAFVVGDTAYLLSSWHPDTRPGTLDLDPRTRWLGLEILGTEDGGPFHAEGTVAFRARYREGGREHVLDERSRFSRVDGLWVYVDGRFAD</sequence>
<reference evidence="4" key="1">
    <citation type="journal article" date="2019" name="Int. J. Syst. Evol. Microbiol.">
        <title>The Global Catalogue of Microorganisms (GCM) 10K type strain sequencing project: providing services to taxonomists for standard genome sequencing and annotation.</title>
        <authorList>
            <consortium name="The Broad Institute Genomics Platform"/>
            <consortium name="The Broad Institute Genome Sequencing Center for Infectious Disease"/>
            <person name="Wu L."/>
            <person name="Ma J."/>
        </authorList>
    </citation>
    <scope>NUCLEOTIDE SEQUENCE [LARGE SCALE GENOMIC DNA]</scope>
    <source>
        <strain evidence="4">JCM 17986</strain>
    </source>
</reference>
<dbReference type="InterPro" id="IPR048469">
    <property type="entry name" value="YchJ-like_M"/>
</dbReference>
<evidence type="ECO:0000259" key="2">
    <source>
        <dbReference type="Pfam" id="PF17775"/>
    </source>
</evidence>
<dbReference type="EMBL" id="BAABHS010000006">
    <property type="protein sequence ID" value="GAA4958228.1"/>
    <property type="molecule type" value="Genomic_DNA"/>
</dbReference>
<dbReference type="SUPFAM" id="SSF54427">
    <property type="entry name" value="NTF2-like"/>
    <property type="match status" value="1"/>
</dbReference>
<evidence type="ECO:0000313" key="3">
    <source>
        <dbReference type="EMBL" id="GAA4958228.1"/>
    </source>
</evidence>
<comment type="caution">
    <text evidence="3">The sequence shown here is derived from an EMBL/GenBank/DDBJ whole genome shotgun (WGS) entry which is preliminary data.</text>
</comment>
<dbReference type="Pfam" id="PF17775">
    <property type="entry name" value="YchJ_M-like"/>
    <property type="match status" value="1"/>
</dbReference>
<feature type="domain" description="YchJ-like middle NTF2-like" evidence="2">
    <location>
        <begin position="51"/>
        <end position="145"/>
    </location>
</feature>
<gene>
    <name evidence="3" type="ORF">GCM10023205_21010</name>
</gene>
<comment type="similarity">
    <text evidence="1">Belongs to the UPF0225 family.</text>
</comment>
<dbReference type="Proteomes" id="UP001500466">
    <property type="component" value="Unassembled WGS sequence"/>
</dbReference>
<keyword evidence="4" id="KW-1185">Reference proteome</keyword>
<dbReference type="RefSeq" id="WP_345675088.1">
    <property type="nucleotide sequence ID" value="NZ_BAABHS010000006.1"/>
</dbReference>
<dbReference type="InterPro" id="IPR032710">
    <property type="entry name" value="NTF2-like_dom_sf"/>
</dbReference>